<accession>A0A366MA90</accession>
<evidence type="ECO:0000256" key="1">
    <source>
        <dbReference type="SAM" id="Phobius"/>
    </source>
</evidence>
<gene>
    <name evidence="2" type="ORF">ALNOE001_19050</name>
</gene>
<keyword evidence="3" id="KW-1185">Reference proteome</keyword>
<dbReference type="AlphaFoldDB" id="A0A366MA90"/>
<reference evidence="2 3" key="1">
    <citation type="submission" date="2018-06" db="EMBL/GenBank/DDBJ databases">
        <title>Genomic insight into two independent archaeal endosymbiosis events.</title>
        <authorList>
            <person name="Lind A.E."/>
            <person name="Lewis W.H."/>
            <person name="Spang A."/>
            <person name="Guy L."/>
            <person name="Embley M.T."/>
            <person name="Ettema T.J.G."/>
        </authorList>
    </citation>
    <scope>NUCLEOTIDE SEQUENCE [LARGE SCALE GENOMIC DNA]</scope>
    <source>
        <strain evidence="2">NOE</strain>
    </source>
</reference>
<protein>
    <submittedName>
        <fullName evidence="2">Uncharacterized protein</fullName>
    </submittedName>
</protein>
<name>A0A366MA90_9EURY</name>
<organism evidence="2 3">
    <name type="scientific">Candidatus Methanobinarius endosymbioticus</name>
    <dbReference type="NCBI Taxonomy" id="2006182"/>
    <lineage>
        <taxon>Archaea</taxon>
        <taxon>Methanobacteriati</taxon>
        <taxon>Methanobacteriota</taxon>
        <taxon>Methanomada group</taxon>
        <taxon>Methanobacteria</taxon>
        <taxon>Methanobacteriales</taxon>
        <taxon>Methanobacteriaceae</taxon>
        <taxon>Candidatus Methanobinarius</taxon>
    </lineage>
</organism>
<evidence type="ECO:0000313" key="3">
    <source>
        <dbReference type="Proteomes" id="UP000253099"/>
    </source>
</evidence>
<sequence>MLIILKEEFIFTKLYLVQILLVIIFIIIVVGIKLYCFTDIHNIKIDYNRIYNNSRSLEVSGNVYNSTPNINWWRTNSPITNFTDVLIDVWYVLQLSANDFSTITNASKNFSNENVI</sequence>
<keyword evidence="1" id="KW-0472">Membrane</keyword>
<keyword evidence="1" id="KW-0812">Transmembrane</keyword>
<keyword evidence="1" id="KW-1133">Transmembrane helix</keyword>
<feature type="transmembrane region" description="Helical" evidence="1">
    <location>
        <begin position="15"/>
        <end position="36"/>
    </location>
</feature>
<dbReference type="EMBL" id="NIZT01000062">
    <property type="protein sequence ID" value="RBQ22524.1"/>
    <property type="molecule type" value="Genomic_DNA"/>
</dbReference>
<dbReference type="Proteomes" id="UP000253099">
    <property type="component" value="Unassembled WGS sequence"/>
</dbReference>
<evidence type="ECO:0000313" key="2">
    <source>
        <dbReference type="EMBL" id="RBQ22524.1"/>
    </source>
</evidence>
<proteinExistence type="predicted"/>
<comment type="caution">
    <text evidence="2">The sequence shown here is derived from an EMBL/GenBank/DDBJ whole genome shotgun (WGS) entry which is preliminary data.</text>
</comment>